<feature type="non-terminal residue" evidence="3">
    <location>
        <position position="80"/>
    </location>
</feature>
<evidence type="ECO:0000256" key="2">
    <source>
        <dbReference type="ARBA" id="ARBA00022679"/>
    </source>
</evidence>
<name>A0A381VQW9_9ZZZZ</name>
<dbReference type="GO" id="GO:0003676">
    <property type="term" value="F:nucleic acid binding"/>
    <property type="evidence" value="ECO:0007669"/>
    <property type="project" value="InterPro"/>
</dbReference>
<sequence length="80" mass="9443">MFSGVGSFGLECLSRGAENVVFCENYPETVKILRKNIINFDCEQKTQIVKENIFNIKNLKQFYKKKFELIFLDPPYKEKK</sequence>
<dbReference type="InterPro" id="IPR029063">
    <property type="entry name" value="SAM-dependent_MTases_sf"/>
</dbReference>
<dbReference type="EMBL" id="UINC01009529">
    <property type="protein sequence ID" value="SVA42715.1"/>
    <property type="molecule type" value="Genomic_DNA"/>
</dbReference>
<dbReference type="PANTHER" id="PTHR43542">
    <property type="entry name" value="METHYLTRANSFERASE"/>
    <property type="match status" value="1"/>
</dbReference>
<proteinExistence type="predicted"/>
<evidence type="ECO:0008006" key="4">
    <source>
        <dbReference type="Google" id="ProtNLM"/>
    </source>
</evidence>
<dbReference type="AlphaFoldDB" id="A0A381VQW9"/>
<accession>A0A381VQW9</accession>
<keyword evidence="2" id="KW-0808">Transferase</keyword>
<gene>
    <name evidence="3" type="ORF">METZ01_LOCUS95569</name>
</gene>
<dbReference type="GO" id="GO:0031167">
    <property type="term" value="P:rRNA methylation"/>
    <property type="evidence" value="ECO:0007669"/>
    <property type="project" value="InterPro"/>
</dbReference>
<protein>
    <recommendedName>
        <fullName evidence="4">16S rRNA (Guanine(966)-N(2))-methyltransferase RsmD</fullName>
    </recommendedName>
</protein>
<dbReference type="InterPro" id="IPR002052">
    <property type="entry name" value="DNA_methylase_N6_adenine_CS"/>
</dbReference>
<evidence type="ECO:0000256" key="1">
    <source>
        <dbReference type="ARBA" id="ARBA00022603"/>
    </source>
</evidence>
<dbReference type="Pfam" id="PF03602">
    <property type="entry name" value="Cons_hypoth95"/>
    <property type="match status" value="1"/>
</dbReference>
<dbReference type="SUPFAM" id="SSF53335">
    <property type="entry name" value="S-adenosyl-L-methionine-dependent methyltransferases"/>
    <property type="match status" value="1"/>
</dbReference>
<keyword evidence="1" id="KW-0489">Methyltransferase</keyword>
<dbReference type="PANTHER" id="PTHR43542:SF1">
    <property type="entry name" value="METHYLTRANSFERASE"/>
    <property type="match status" value="1"/>
</dbReference>
<dbReference type="PROSITE" id="PS00092">
    <property type="entry name" value="N6_MTASE"/>
    <property type="match status" value="1"/>
</dbReference>
<evidence type="ECO:0000313" key="3">
    <source>
        <dbReference type="EMBL" id="SVA42715.1"/>
    </source>
</evidence>
<reference evidence="3" key="1">
    <citation type="submission" date="2018-05" db="EMBL/GenBank/DDBJ databases">
        <authorList>
            <person name="Lanie J.A."/>
            <person name="Ng W.-L."/>
            <person name="Kazmierczak K.M."/>
            <person name="Andrzejewski T.M."/>
            <person name="Davidsen T.M."/>
            <person name="Wayne K.J."/>
            <person name="Tettelin H."/>
            <person name="Glass J.I."/>
            <person name="Rusch D."/>
            <person name="Podicherti R."/>
            <person name="Tsui H.-C.T."/>
            <person name="Winkler M.E."/>
        </authorList>
    </citation>
    <scope>NUCLEOTIDE SEQUENCE</scope>
</reference>
<dbReference type="InterPro" id="IPR004398">
    <property type="entry name" value="RNA_MeTrfase_RsmD"/>
</dbReference>
<organism evidence="3">
    <name type="scientific">marine metagenome</name>
    <dbReference type="NCBI Taxonomy" id="408172"/>
    <lineage>
        <taxon>unclassified sequences</taxon>
        <taxon>metagenomes</taxon>
        <taxon>ecological metagenomes</taxon>
    </lineage>
</organism>
<dbReference type="GO" id="GO:0008168">
    <property type="term" value="F:methyltransferase activity"/>
    <property type="evidence" value="ECO:0007669"/>
    <property type="project" value="UniProtKB-KW"/>
</dbReference>
<dbReference type="Gene3D" id="3.40.50.150">
    <property type="entry name" value="Vaccinia Virus protein VP39"/>
    <property type="match status" value="1"/>
</dbReference>